<organism evidence="1 3">
    <name type="scientific">Aminobacter aminovorans</name>
    <name type="common">Chelatobacter heintzii</name>
    <dbReference type="NCBI Taxonomy" id="83263"/>
    <lineage>
        <taxon>Bacteria</taxon>
        <taxon>Pseudomonadati</taxon>
        <taxon>Pseudomonadota</taxon>
        <taxon>Alphaproteobacteria</taxon>
        <taxon>Hyphomicrobiales</taxon>
        <taxon>Phyllobacteriaceae</taxon>
        <taxon>Aminobacter</taxon>
    </lineage>
</organism>
<protein>
    <recommendedName>
        <fullName evidence="5">DUF1365 domain-containing protein</fullName>
    </recommendedName>
</protein>
<dbReference type="Pfam" id="PF07103">
    <property type="entry name" value="DUF1365"/>
    <property type="match status" value="1"/>
</dbReference>
<dbReference type="PANTHER" id="PTHR33973">
    <property type="entry name" value="OS07G0153300 PROTEIN"/>
    <property type="match status" value="1"/>
</dbReference>
<sequence length="265" mass="29950">MSLRSALFSGTVTHTRLRPRRHRLHYRVFSLLLDLDEMPGVSVTSRLFGYNRCAILSFWDADHGDGSASGLRGWVEAQLAKADRLESGMRIRVLCYPRILGYVFNPLTVYFCHAPDGPLRAILYEVCNTFGERHTYVIPVDAGASGPIRQGCAKELYVSPFMPMSCFYRFHIEPPGDRVLVRIDESDAEGPLLAASFAGRRQELTDRALLGALFRYPLMTLKVTLGIHWEALRIWWKGIPVHRHNAAVQKISTTVVTTRVPEHAQ</sequence>
<reference evidence="2 4" key="2">
    <citation type="submission" date="2020-08" db="EMBL/GenBank/DDBJ databases">
        <title>Genomic Encyclopedia of Type Strains, Phase IV (KMG-IV): sequencing the most valuable type-strain genomes for metagenomic binning, comparative biology and taxonomic classification.</title>
        <authorList>
            <person name="Goeker M."/>
        </authorList>
    </citation>
    <scope>NUCLEOTIDE SEQUENCE [LARGE SCALE GENOMIC DNA]</scope>
    <source>
        <strain evidence="2 4">DSM 10368</strain>
    </source>
</reference>
<dbReference type="EMBL" id="JACICB010000002">
    <property type="protein sequence ID" value="MBB3704283.1"/>
    <property type="molecule type" value="Genomic_DNA"/>
</dbReference>
<evidence type="ECO:0000313" key="2">
    <source>
        <dbReference type="EMBL" id="MBB3704283.1"/>
    </source>
</evidence>
<dbReference type="RefSeq" id="WP_067967248.1">
    <property type="nucleotide sequence ID" value="NZ_CP015006.1"/>
</dbReference>
<dbReference type="InterPro" id="IPR010775">
    <property type="entry name" value="DUF1365"/>
</dbReference>
<evidence type="ECO:0000313" key="4">
    <source>
        <dbReference type="Proteomes" id="UP000577697"/>
    </source>
</evidence>
<evidence type="ECO:0008006" key="5">
    <source>
        <dbReference type="Google" id="ProtNLM"/>
    </source>
</evidence>
<reference evidence="1 3" key="1">
    <citation type="submission" date="2016-03" db="EMBL/GenBank/DDBJ databases">
        <title>Complete genome of Aminobacter aminovorans KCTC 2477.</title>
        <authorList>
            <person name="Kim K.M."/>
        </authorList>
    </citation>
    <scope>NUCLEOTIDE SEQUENCE [LARGE SCALE GENOMIC DNA]</scope>
    <source>
        <strain evidence="1 3">KCTC 2477</strain>
        <plasmid evidence="1 3">pAA01</plasmid>
    </source>
</reference>
<dbReference type="Proteomes" id="UP000577697">
    <property type="component" value="Unassembled WGS sequence"/>
</dbReference>
<keyword evidence="4" id="KW-1185">Reference proteome</keyword>
<accession>A0AAC9FEF2</accession>
<keyword evidence="1" id="KW-0614">Plasmid</keyword>
<evidence type="ECO:0000313" key="1">
    <source>
        <dbReference type="EMBL" id="AMS44443.1"/>
    </source>
</evidence>
<proteinExistence type="predicted"/>
<dbReference type="Proteomes" id="UP000075755">
    <property type="component" value="Plasmid pAA01"/>
</dbReference>
<dbReference type="PANTHER" id="PTHR33973:SF4">
    <property type="entry name" value="OS07G0153300 PROTEIN"/>
    <property type="match status" value="1"/>
</dbReference>
<geneLocation type="plasmid" evidence="1 3">
    <name>pAA01</name>
</geneLocation>
<evidence type="ECO:0000313" key="3">
    <source>
        <dbReference type="Proteomes" id="UP000075755"/>
    </source>
</evidence>
<dbReference type="AlphaFoldDB" id="A0AAC9FEF2"/>
<dbReference type="KEGG" id="aak:AA2016_5538"/>
<gene>
    <name evidence="1" type="ORF">AA2016_5538</name>
    <name evidence="2" type="ORF">FHS67_000586</name>
</gene>
<dbReference type="EMBL" id="CP015006">
    <property type="protein sequence ID" value="AMS44443.1"/>
    <property type="molecule type" value="Genomic_DNA"/>
</dbReference>
<name>A0AAC9FEF2_AMIAI</name>